<dbReference type="EMBL" id="AP014946">
    <property type="protein sequence ID" value="BAT57588.1"/>
    <property type="molecule type" value="Genomic_DNA"/>
</dbReference>
<evidence type="ECO:0000256" key="8">
    <source>
        <dbReference type="ARBA" id="ARBA00066317"/>
    </source>
</evidence>
<feature type="active site" description="Proton acceptor" evidence="10">
    <location>
        <position position="198"/>
    </location>
</feature>
<evidence type="ECO:0000256" key="6">
    <source>
        <dbReference type="ARBA" id="ARBA00037999"/>
    </source>
</evidence>
<evidence type="ECO:0000256" key="1">
    <source>
        <dbReference type="ARBA" id="ARBA00001933"/>
    </source>
</evidence>
<evidence type="ECO:0000256" key="7">
    <source>
        <dbReference type="ARBA" id="ARBA00051587"/>
    </source>
</evidence>
<keyword evidence="4 13" id="KW-0808">Transferase</keyword>
<dbReference type="Proteomes" id="UP000236884">
    <property type="component" value="Chromosome"/>
</dbReference>
<dbReference type="KEGG" id="vgo:GJW-30_1_00095"/>
<dbReference type="PANTHER" id="PTHR30244">
    <property type="entry name" value="TRANSAMINASE"/>
    <property type="match status" value="1"/>
</dbReference>
<dbReference type="GO" id="GO:0030170">
    <property type="term" value="F:pyridoxal phosphate binding"/>
    <property type="evidence" value="ECO:0007669"/>
    <property type="project" value="TreeGrafter"/>
</dbReference>
<dbReference type="InterPro" id="IPR015422">
    <property type="entry name" value="PyrdxlP-dep_Trfase_small"/>
</dbReference>
<dbReference type="AlphaFoldDB" id="A0A0S3PNT2"/>
<evidence type="ECO:0000313" key="13">
    <source>
        <dbReference type="EMBL" id="BAT57588.1"/>
    </source>
</evidence>
<protein>
    <recommendedName>
        <fullName evidence="9">GDP-perosamine synthase</fullName>
        <ecNumber evidence="8">2.6.1.102</ecNumber>
    </recommendedName>
</protein>
<comment type="cofactor">
    <cofactor evidence="1">
        <name>pyridoxal 5'-phosphate</name>
        <dbReference type="ChEBI" id="CHEBI:597326"/>
    </cofactor>
</comment>
<evidence type="ECO:0000256" key="9">
    <source>
        <dbReference type="ARBA" id="ARBA00074221"/>
    </source>
</evidence>
<dbReference type="PANTHER" id="PTHR30244:SF34">
    <property type="entry name" value="DTDP-4-AMINO-4,6-DIDEOXYGALACTOSE TRANSAMINASE"/>
    <property type="match status" value="1"/>
</dbReference>
<dbReference type="InterPro" id="IPR015421">
    <property type="entry name" value="PyrdxlP-dep_Trfase_major"/>
</dbReference>
<dbReference type="EC" id="2.6.1.102" evidence="8"/>
<evidence type="ECO:0000256" key="3">
    <source>
        <dbReference type="ARBA" id="ARBA00022576"/>
    </source>
</evidence>
<dbReference type="InterPro" id="IPR015424">
    <property type="entry name" value="PyrdxlP-dep_Trfase"/>
</dbReference>
<dbReference type="PIRSF" id="PIRSF000390">
    <property type="entry name" value="PLP_StrS"/>
    <property type="match status" value="1"/>
</dbReference>
<evidence type="ECO:0000256" key="12">
    <source>
        <dbReference type="RuleBase" id="RU004508"/>
    </source>
</evidence>
<comment type="similarity">
    <text evidence="6 12">Belongs to the DegT/DnrJ/EryC1 family.</text>
</comment>
<dbReference type="Gene3D" id="3.40.640.10">
    <property type="entry name" value="Type I PLP-dependent aspartate aminotransferase-like (Major domain)"/>
    <property type="match status" value="1"/>
</dbReference>
<evidence type="ECO:0000256" key="2">
    <source>
        <dbReference type="ARBA" id="ARBA00005125"/>
    </source>
</evidence>
<keyword evidence="3 13" id="KW-0032">Aminotransferase</keyword>
<evidence type="ECO:0000256" key="11">
    <source>
        <dbReference type="PIRSR" id="PIRSR000390-2"/>
    </source>
</evidence>
<dbReference type="SUPFAM" id="SSF53383">
    <property type="entry name" value="PLP-dependent transferases"/>
    <property type="match status" value="1"/>
</dbReference>
<dbReference type="CDD" id="cd00616">
    <property type="entry name" value="AHBA_syn"/>
    <property type="match status" value="1"/>
</dbReference>
<evidence type="ECO:0000256" key="4">
    <source>
        <dbReference type="ARBA" id="ARBA00022679"/>
    </source>
</evidence>
<comment type="catalytic activity">
    <reaction evidence="7">
        <text>GDP-alpha-D-perosamine + 2-oxoglutarate = GDP-4-dehydro-alpha-D-rhamnose + L-glutamate</text>
        <dbReference type="Rhea" id="RHEA:36779"/>
        <dbReference type="ChEBI" id="CHEBI:16810"/>
        <dbReference type="ChEBI" id="CHEBI:29985"/>
        <dbReference type="ChEBI" id="CHEBI:57964"/>
        <dbReference type="ChEBI" id="CHEBI:73996"/>
        <dbReference type="EC" id="2.6.1.102"/>
    </reaction>
</comment>
<name>A0A0S3PNT2_9BRAD</name>
<dbReference type="Pfam" id="PF01041">
    <property type="entry name" value="DegT_DnrJ_EryC1"/>
    <property type="match status" value="1"/>
</dbReference>
<dbReference type="GO" id="GO:0102933">
    <property type="term" value="F:GDP-4-dehydro-6-deoxy-D-mannose-4-aminotransferase activity"/>
    <property type="evidence" value="ECO:0007669"/>
    <property type="project" value="UniProtKB-EC"/>
</dbReference>
<keyword evidence="14" id="KW-1185">Reference proteome</keyword>
<dbReference type="RefSeq" id="WP_096350432.1">
    <property type="nucleotide sequence ID" value="NZ_AP014946.1"/>
</dbReference>
<organism evidence="13 14">
    <name type="scientific">Variibacter gotjawalensis</name>
    <dbReference type="NCBI Taxonomy" id="1333996"/>
    <lineage>
        <taxon>Bacteria</taxon>
        <taxon>Pseudomonadati</taxon>
        <taxon>Pseudomonadota</taxon>
        <taxon>Alphaproteobacteria</taxon>
        <taxon>Hyphomicrobiales</taxon>
        <taxon>Nitrobacteraceae</taxon>
        <taxon>Variibacter</taxon>
    </lineage>
</organism>
<accession>A0A0S3PNT2</accession>
<dbReference type="InterPro" id="IPR000653">
    <property type="entry name" value="DegT/StrS_aminotransferase"/>
</dbReference>
<sequence>MTKLPSRTSETAEAVRSFIPVYEPSIGSLEKEYVNDCLDTSWISSIGKYVERFESEIAAITNSKYAVAVTNGTVALHLAHHCLGLQPGDEIIVPTFTYVASVNTIAQTGAKPVFVECRNSDWLLDPDDVRAKITPRTKGIVPVHLYGAVCAMSEIMAIAKEHELYVVEDCAESLGSTIDGKPAGSFGHCATFSFFGNKTITTGEGGMVTTNDDELAEHLRLSKGQGQDPNRRYWHDRVGFNYRLTNIAAAIGCAQLVRLSDILVRKAEIAALYRKLLSNQPVEFQKIAANVVSSNWMFSLLLPEGADREVIMATMKDRGVDTRPVFHCSHTMPMYFDRDAPSFPVSEKISARGINLPSYPTMTDEMVARVCETLIDAIHR</sequence>
<feature type="modified residue" description="N6-(pyridoxal phosphate)lysine" evidence="11">
    <location>
        <position position="198"/>
    </location>
</feature>
<comment type="pathway">
    <text evidence="2">Bacterial outer membrane biogenesis; LPS O-antigen biosynthesis.</text>
</comment>
<reference evidence="13 14" key="1">
    <citation type="submission" date="2015-08" db="EMBL/GenBank/DDBJ databases">
        <title>Investigation of the bacterial diversity of lava forest soil.</title>
        <authorList>
            <person name="Lee J.S."/>
        </authorList>
    </citation>
    <scope>NUCLEOTIDE SEQUENCE [LARGE SCALE GENOMIC DNA]</scope>
    <source>
        <strain evidence="13 14">GJW-30</strain>
    </source>
</reference>
<dbReference type="Gene3D" id="3.90.1150.10">
    <property type="entry name" value="Aspartate Aminotransferase, domain 1"/>
    <property type="match status" value="1"/>
</dbReference>
<evidence type="ECO:0000256" key="10">
    <source>
        <dbReference type="PIRSR" id="PIRSR000390-1"/>
    </source>
</evidence>
<dbReference type="GO" id="GO:0000271">
    <property type="term" value="P:polysaccharide biosynthetic process"/>
    <property type="evidence" value="ECO:0007669"/>
    <property type="project" value="TreeGrafter"/>
</dbReference>
<dbReference type="FunFam" id="3.40.640.10:FF:000090">
    <property type="entry name" value="Pyridoxal phosphate-dependent aminotransferase"/>
    <property type="match status" value="1"/>
</dbReference>
<evidence type="ECO:0000313" key="14">
    <source>
        <dbReference type="Proteomes" id="UP000236884"/>
    </source>
</evidence>
<evidence type="ECO:0000256" key="5">
    <source>
        <dbReference type="ARBA" id="ARBA00022898"/>
    </source>
</evidence>
<keyword evidence="5 11" id="KW-0663">Pyridoxal phosphate</keyword>
<gene>
    <name evidence="13" type="primary">epsN</name>
    <name evidence="13" type="ORF">GJW-30_1_00095</name>
</gene>
<dbReference type="OrthoDB" id="9768668at2"/>
<proteinExistence type="inferred from homology"/>